<evidence type="ECO:0000313" key="1">
    <source>
        <dbReference type="EMBL" id="MBG9977635.1"/>
    </source>
</evidence>
<dbReference type="Proteomes" id="UP000823401">
    <property type="component" value="Unassembled WGS sequence"/>
</dbReference>
<name>A0ABS0LJ30_9LACT</name>
<dbReference type="RefSeq" id="WP_197103809.1">
    <property type="nucleotide sequence ID" value="NZ_JACCEL010000004.1"/>
</dbReference>
<gene>
    <name evidence="1" type="primary">arsD</name>
    <name evidence="1" type="ORF">HYQ42_02445</name>
</gene>
<dbReference type="EMBL" id="JACCEL010000004">
    <property type="protein sequence ID" value="MBG9977635.1"/>
    <property type="molecule type" value="Genomic_DNA"/>
</dbReference>
<proteinExistence type="predicted"/>
<organism evidence="1 2">
    <name type="scientific">Ruoffia tabacinasalis</name>
    <dbReference type="NCBI Taxonomy" id="87458"/>
    <lineage>
        <taxon>Bacteria</taxon>
        <taxon>Bacillati</taxon>
        <taxon>Bacillota</taxon>
        <taxon>Bacilli</taxon>
        <taxon>Lactobacillales</taxon>
        <taxon>Aerococcaceae</taxon>
        <taxon>Ruoffia</taxon>
    </lineage>
</organism>
<reference evidence="1 2" key="1">
    <citation type="submission" date="2020-07" db="EMBL/GenBank/DDBJ databases">
        <title>Facklamia lactis sp. nov., isolated from raw milk.</title>
        <authorList>
            <person name="Doll E.V."/>
            <person name="Huptas C."/>
            <person name="Staib L."/>
            <person name="Wenning M."/>
            <person name="Scherer S."/>
        </authorList>
    </citation>
    <scope>NUCLEOTIDE SEQUENCE [LARGE SCALE GENOMIC DNA]</scope>
    <source>
        <strain evidence="1 2">DSM 104272</strain>
    </source>
</reference>
<evidence type="ECO:0000313" key="2">
    <source>
        <dbReference type="Proteomes" id="UP000823401"/>
    </source>
</evidence>
<dbReference type="InterPro" id="IPR010712">
    <property type="entry name" value="Arsenical-R_ArsD"/>
</dbReference>
<sequence length="120" mass="12835">MNKLEIFEPAMCCSSGGCGSSVDENQMLITSLINALNTIDGYQAYQYNLTDNPVQFVSNETVSTILQKENSAALPITVLNGKVKKAGAYPTLDEIAEYTGVRFMVTDQSGESDCGSTGCC</sequence>
<accession>A0ABS0LJ30</accession>
<keyword evidence="2" id="KW-1185">Reference proteome</keyword>
<protein>
    <submittedName>
        <fullName evidence="1">Arsenite efflux transporter metallochaperone ArsD</fullName>
    </submittedName>
</protein>
<dbReference type="Gene3D" id="3.40.30.10">
    <property type="entry name" value="Glutaredoxin"/>
    <property type="match status" value="1"/>
</dbReference>
<comment type="caution">
    <text evidence="1">The sequence shown here is derived from an EMBL/GenBank/DDBJ whole genome shotgun (WGS) entry which is preliminary data.</text>
</comment>
<dbReference type="NCBIfam" id="NF033727">
    <property type="entry name" value="chaperon_ArsD"/>
    <property type="match status" value="1"/>
</dbReference>
<dbReference type="Pfam" id="PF06953">
    <property type="entry name" value="ArsD"/>
    <property type="match status" value="1"/>
</dbReference>